<feature type="region of interest" description="Disordered" evidence="1">
    <location>
        <begin position="908"/>
        <end position="1039"/>
    </location>
</feature>
<evidence type="ECO:0000313" key="2">
    <source>
        <dbReference type="EMBL" id="JAT08225.1"/>
    </source>
</evidence>
<feature type="compositionally biased region" description="Polar residues" evidence="1">
    <location>
        <begin position="236"/>
        <end position="247"/>
    </location>
</feature>
<gene>
    <name evidence="3" type="ORF">g.20970</name>
    <name evidence="2" type="ORF">g.20973</name>
</gene>
<feature type="region of interest" description="Disordered" evidence="1">
    <location>
        <begin position="298"/>
        <end position="347"/>
    </location>
</feature>
<feature type="compositionally biased region" description="Basic residues" evidence="1">
    <location>
        <begin position="37"/>
        <end position="47"/>
    </location>
</feature>
<feature type="region of interest" description="Disordered" evidence="1">
    <location>
        <begin position="523"/>
        <end position="586"/>
    </location>
</feature>
<feature type="region of interest" description="Disordered" evidence="1">
    <location>
        <begin position="602"/>
        <end position="636"/>
    </location>
</feature>
<dbReference type="AlphaFoldDB" id="A0A1B6L5G4"/>
<name>A0A1B6L5G4_9HEMI</name>
<evidence type="ECO:0000256" key="1">
    <source>
        <dbReference type="SAM" id="MobiDB-lite"/>
    </source>
</evidence>
<proteinExistence type="predicted"/>
<feature type="non-terminal residue" evidence="3">
    <location>
        <position position="1"/>
    </location>
</feature>
<feature type="compositionally biased region" description="Basic and acidic residues" evidence="1">
    <location>
        <begin position="195"/>
        <end position="225"/>
    </location>
</feature>
<evidence type="ECO:0000313" key="3">
    <source>
        <dbReference type="EMBL" id="JAT18937.1"/>
    </source>
</evidence>
<feature type="compositionally biased region" description="Low complexity" evidence="1">
    <location>
        <begin position="299"/>
        <end position="314"/>
    </location>
</feature>
<feature type="compositionally biased region" description="Polar residues" evidence="1">
    <location>
        <begin position="83"/>
        <end position="93"/>
    </location>
</feature>
<feature type="compositionally biased region" description="Low complexity" evidence="1">
    <location>
        <begin position="156"/>
        <end position="169"/>
    </location>
</feature>
<feature type="compositionally biased region" description="Acidic residues" evidence="1">
    <location>
        <begin position="553"/>
        <end position="563"/>
    </location>
</feature>
<organism evidence="3">
    <name type="scientific">Graphocephala atropunctata</name>
    <dbReference type="NCBI Taxonomy" id="36148"/>
    <lineage>
        <taxon>Eukaryota</taxon>
        <taxon>Metazoa</taxon>
        <taxon>Ecdysozoa</taxon>
        <taxon>Arthropoda</taxon>
        <taxon>Hexapoda</taxon>
        <taxon>Insecta</taxon>
        <taxon>Pterygota</taxon>
        <taxon>Neoptera</taxon>
        <taxon>Paraneoptera</taxon>
        <taxon>Hemiptera</taxon>
        <taxon>Auchenorrhyncha</taxon>
        <taxon>Membracoidea</taxon>
        <taxon>Cicadellidae</taxon>
        <taxon>Cicadellinae</taxon>
        <taxon>Cicadellini</taxon>
        <taxon>Graphocephala</taxon>
    </lineage>
</organism>
<feature type="compositionally biased region" description="Low complexity" evidence="1">
    <location>
        <begin position="101"/>
        <end position="115"/>
    </location>
</feature>
<feature type="compositionally biased region" description="Polar residues" evidence="1">
    <location>
        <begin position="315"/>
        <end position="325"/>
    </location>
</feature>
<protein>
    <submittedName>
        <fullName evidence="3">Uncharacterized protein</fullName>
    </submittedName>
</protein>
<dbReference type="EMBL" id="GEBQ01031752">
    <property type="protein sequence ID" value="JAT08225.1"/>
    <property type="molecule type" value="Transcribed_RNA"/>
</dbReference>
<feature type="region of interest" description="Disordered" evidence="1">
    <location>
        <begin position="136"/>
        <end position="280"/>
    </location>
</feature>
<feature type="region of interest" description="Disordered" evidence="1">
    <location>
        <begin position="23"/>
        <end position="115"/>
    </location>
</feature>
<reference evidence="3" key="1">
    <citation type="submission" date="2015-11" db="EMBL/GenBank/DDBJ databases">
        <title>De novo transcriptome assembly of four potential Pierce s Disease insect vectors from Arizona vineyards.</title>
        <authorList>
            <person name="Tassone E.E."/>
        </authorList>
    </citation>
    <scope>NUCLEOTIDE SEQUENCE</scope>
</reference>
<feature type="compositionally biased region" description="Basic and acidic residues" evidence="1">
    <location>
        <begin position="63"/>
        <end position="72"/>
    </location>
</feature>
<accession>A0A1B6L5G4</accession>
<dbReference type="EMBL" id="GEBQ01021040">
    <property type="protein sequence ID" value="JAT18937.1"/>
    <property type="molecule type" value="Transcribed_RNA"/>
</dbReference>
<sequence length="1039" mass="114570">PPSPRFDLCAAFDPPVEFVDQVTLSPPDGYKDTSHYCPHHHPRLPTKRRPDGKDWLQIESGGEDSHVGDTRTEATNTDDDLSPGSSDQSQNVSAMELSMGQQQQQQQLMQQLTQQQQRYIVETITMTTVTERRIVREADDQRLHKAGGAESEEGKLSGILKGGKLWKSSDSGNQTDLDDYPRKGEDVTQVTGEEDDRRGVRFSEGGKPEGRDSSSEGSERPREGSEANATFKVGNTMVSSSKPNSAVRQLFPGQRFMSPPPLLTRSPESENAQDDKDQGKYLVTAENLKMFEEAKKSKLQQYYSSKSNSKDGSSQTVSSPQQEQPPSDDDEGLSSSLIKRTIERNTLRRSLLKYPHDIRLKRNQNKLKNENSLVERIKQLTCDVDDESDSKNKDGENATRASPPGEETQKVQGSNPNRPDKIASSGMSSTYKKLTDLFSRRDKLEAAHPSVILQTPVSVERQYAYYQPVYHQQTTPPDLGNGLNTPPGVNQKHLVQRNSVTTEARKQFLSSLAPLTACVSGNLDDSPGSRDNLPLPGERTSVASTSTAQDSEYSLDDIEEVLNADDNKSQPQPDVVAGTPAGNSDQDELALFVQQDAGRIERIRKRYSSTPNSAGSDDDEHDDYGFNRRPSVRGIKPRFGSTTEILQQMQSQLQPPPLACPSRVGSHITWPYYTPDDTRRSNPNRTAMPILKEETHFTYIPDPNLEYGANSPVDPSRTYHHQMIYSSSGNLHQPMRIGGGGDIQYPPRVHHLHSESPPRVPPMGMMVPYQDHDFSYRTTAPIYARRAIPGSVVQMRVSPIPAGSAVRLPLHPPYVEPEPHYSTQPLPPGTTSIIRVGQQQTIRVPYPTGGPVQVHLLATRRSESPQRGSPSQQPAFPANQYVVARGTQTSSISSTYFNIGNSVPPRGTYYPSPPLPQSNGPNYNRGPLIYSEHPPKPPHLFNNNNYPTNPHRATSPIQSLTSSPTRMKPQNERGVPEGAASSSPAFPQDSVYQLQMSTGTNAPSPGSEPSQPPATCDTATSPVTPPQNSASSVYYSMNV</sequence>
<feature type="region of interest" description="Disordered" evidence="1">
    <location>
        <begin position="384"/>
        <end position="428"/>
    </location>
</feature>
<feature type="compositionally biased region" description="Polar residues" evidence="1">
    <location>
        <begin position="941"/>
        <end position="965"/>
    </location>
</feature>
<feature type="compositionally biased region" description="Polar residues" evidence="1">
    <location>
        <begin position="541"/>
        <end position="552"/>
    </location>
</feature>
<feature type="compositionally biased region" description="Polar residues" evidence="1">
    <location>
        <begin position="1017"/>
        <end position="1039"/>
    </location>
</feature>
<feature type="compositionally biased region" description="Polar residues" evidence="1">
    <location>
        <begin position="980"/>
        <end position="1009"/>
    </location>
</feature>